<evidence type="ECO:0000259" key="4">
    <source>
        <dbReference type="PROSITE" id="PS50043"/>
    </source>
</evidence>
<keyword evidence="1" id="KW-0805">Transcription regulation</keyword>
<reference evidence="5" key="2">
    <citation type="submission" date="2020-09" db="EMBL/GenBank/DDBJ databases">
        <authorList>
            <person name="Sun Q."/>
            <person name="Kim S."/>
        </authorList>
    </citation>
    <scope>NUCLEOTIDE SEQUENCE</scope>
    <source>
        <strain evidence="5">KCTC 12719</strain>
    </source>
</reference>
<dbReference type="Gene3D" id="3.30.450.20">
    <property type="entry name" value="PAS domain"/>
    <property type="match status" value="1"/>
</dbReference>
<dbReference type="SUPFAM" id="SSF55785">
    <property type="entry name" value="PYP-like sensor domain (PAS domain)"/>
    <property type="match status" value="1"/>
</dbReference>
<sequence>MTIEEKLKQFTPGAELMPGVVIVHRLPDFQTLYMSSKGLKQLDVSLHELREMGPEYHERFFNNEDMEDYIEKIKKLLRNNDPEETFTFFQQVRIYERKEWVWHISSTRIFHQDEQQNPTHMVTVAFPIGQMKHIPNKAERFLAENEFYKKNLDKFMALGKRAKEVLRLVALGKSSAEISEELCISVDTVNTHRKLIKQKLGISSVYEFTEYAHAYDLI</sequence>
<evidence type="ECO:0000313" key="5">
    <source>
        <dbReference type="EMBL" id="GHA37763.1"/>
    </source>
</evidence>
<dbReference type="PANTHER" id="PTHR44688:SF16">
    <property type="entry name" value="DNA-BINDING TRANSCRIPTIONAL ACTIVATOR DEVR_DOSR"/>
    <property type="match status" value="1"/>
</dbReference>
<evidence type="ECO:0000256" key="2">
    <source>
        <dbReference type="ARBA" id="ARBA00023125"/>
    </source>
</evidence>
<dbReference type="Pfam" id="PF00196">
    <property type="entry name" value="GerE"/>
    <property type="match status" value="1"/>
</dbReference>
<dbReference type="GO" id="GO:0006355">
    <property type="term" value="P:regulation of DNA-templated transcription"/>
    <property type="evidence" value="ECO:0007669"/>
    <property type="project" value="InterPro"/>
</dbReference>
<keyword evidence="2" id="KW-0238">DNA-binding</keyword>
<comment type="caution">
    <text evidence="5">The sequence shown here is derived from an EMBL/GenBank/DDBJ whole genome shotgun (WGS) entry which is preliminary data.</text>
</comment>
<dbReference type="Proteomes" id="UP000610456">
    <property type="component" value="Unassembled WGS sequence"/>
</dbReference>
<feature type="domain" description="HTH luxR-type" evidence="4">
    <location>
        <begin position="151"/>
        <end position="216"/>
    </location>
</feature>
<dbReference type="RefSeq" id="WP_229793723.1">
    <property type="nucleotide sequence ID" value="NZ_BMXB01000006.1"/>
</dbReference>
<dbReference type="PANTHER" id="PTHR44688">
    <property type="entry name" value="DNA-BINDING TRANSCRIPTIONAL ACTIVATOR DEVR_DOSR"/>
    <property type="match status" value="1"/>
</dbReference>
<dbReference type="EMBL" id="BMXB01000006">
    <property type="protein sequence ID" value="GHA37763.1"/>
    <property type="molecule type" value="Genomic_DNA"/>
</dbReference>
<dbReference type="Gene3D" id="1.10.10.10">
    <property type="entry name" value="Winged helix-like DNA-binding domain superfamily/Winged helix DNA-binding domain"/>
    <property type="match status" value="1"/>
</dbReference>
<dbReference type="SMART" id="SM00421">
    <property type="entry name" value="HTH_LUXR"/>
    <property type="match status" value="1"/>
</dbReference>
<name>A0A918VZ77_9FLAO</name>
<dbReference type="InterPro" id="IPR036388">
    <property type="entry name" value="WH-like_DNA-bd_sf"/>
</dbReference>
<dbReference type="InterPro" id="IPR016032">
    <property type="entry name" value="Sig_transdc_resp-reg_C-effctor"/>
</dbReference>
<keyword evidence="3" id="KW-0804">Transcription</keyword>
<dbReference type="AlphaFoldDB" id="A0A918VZ77"/>
<protein>
    <recommendedName>
        <fullName evidence="4">HTH luxR-type domain-containing protein</fullName>
    </recommendedName>
</protein>
<dbReference type="PROSITE" id="PS50043">
    <property type="entry name" value="HTH_LUXR_2"/>
    <property type="match status" value="1"/>
</dbReference>
<evidence type="ECO:0000313" key="6">
    <source>
        <dbReference type="Proteomes" id="UP000610456"/>
    </source>
</evidence>
<proteinExistence type="predicted"/>
<evidence type="ECO:0000256" key="3">
    <source>
        <dbReference type="ARBA" id="ARBA00023163"/>
    </source>
</evidence>
<evidence type="ECO:0000256" key="1">
    <source>
        <dbReference type="ARBA" id="ARBA00023015"/>
    </source>
</evidence>
<dbReference type="InterPro" id="IPR035965">
    <property type="entry name" value="PAS-like_dom_sf"/>
</dbReference>
<dbReference type="SUPFAM" id="SSF46894">
    <property type="entry name" value="C-terminal effector domain of the bipartite response regulators"/>
    <property type="match status" value="1"/>
</dbReference>
<keyword evidence="6" id="KW-1185">Reference proteome</keyword>
<organism evidence="5 6">
    <name type="scientific">Salinimicrobium marinum</name>
    <dbReference type="NCBI Taxonomy" id="680283"/>
    <lineage>
        <taxon>Bacteria</taxon>
        <taxon>Pseudomonadati</taxon>
        <taxon>Bacteroidota</taxon>
        <taxon>Flavobacteriia</taxon>
        <taxon>Flavobacteriales</taxon>
        <taxon>Flavobacteriaceae</taxon>
        <taxon>Salinimicrobium</taxon>
    </lineage>
</organism>
<reference evidence="5" key="1">
    <citation type="journal article" date="2014" name="Int. J. Syst. Evol. Microbiol.">
        <title>Complete genome sequence of Corynebacterium casei LMG S-19264T (=DSM 44701T), isolated from a smear-ripened cheese.</title>
        <authorList>
            <consortium name="US DOE Joint Genome Institute (JGI-PGF)"/>
            <person name="Walter F."/>
            <person name="Albersmeier A."/>
            <person name="Kalinowski J."/>
            <person name="Ruckert C."/>
        </authorList>
    </citation>
    <scope>NUCLEOTIDE SEQUENCE</scope>
    <source>
        <strain evidence="5">KCTC 12719</strain>
    </source>
</reference>
<dbReference type="InterPro" id="IPR000792">
    <property type="entry name" value="Tscrpt_reg_LuxR_C"/>
</dbReference>
<gene>
    <name evidence="5" type="ORF">GCM10007103_19100</name>
</gene>
<dbReference type="PRINTS" id="PR00038">
    <property type="entry name" value="HTHLUXR"/>
</dbReference>
<dbReference type="CDD" id="cd06170">
    <property type="entry name" value="LuxR_C_like"/>
    <property type="match status" value="1"/>
</dbReference>
<accession>A0A918VZ77</accession>
<dbReference type="GO" id="GO:0003677">
    <property type="term" value="F:DNA binding"/>
    <property type="evidence" value="ECO:0007669"/>
    <property type="project" value="UniProtKB-KW"/>
</dbReference>